<organism evidence="1">
    <name type="scientific">uncultured Pleomorphomonas sp</name>
    <dbReference type="NCBI Taxonomy" id="442121"/>
    <lineage>
        <taxon>Bacteria</taxon>
        <taxon>Pseudomonadati</taxon>
        <taxon>Pseudomonadota</taxon>
        <taxon>Alphaproteobacteria</taxon>
        <taxon>Hyphomicrobiales</taxon>
        <taxon>Pleomorphomonadaceae</taxon>
        <taxon>Pleomorphomonas</taxon>
        <taxon>environmental samples</taxon>
    </lineage>
</organism>
<dbReference type="EMBL" id="FMJD01000006">
    <property type="protein sequence ID" value="SCM75414.1"/>
    <property type="molecule type" value="Genomic_DNA"/>
</dbReference>
<dbReference type="AlphaFoldDB" id="A0A212LCV6"/>
<reference evidence="1" key="1">
    <citation type="submission" date="2016-08" db="EMBL/GenBank/DDBJ databases">
        <authorList>
            <person name="Seilhamer J.J."/>
        </authorList>
    </citation>
    <scope>NUCLEOTIDE SEQUENCE</scope>
    <source>
        <strain evidence="1">86</strain>
    </source>
</reference>
<evidence type="ECO:0000313" key="1">
    <source>
        <dbReference type="EMBL" id="SCM75414.1"/>
    </source>
</evidence>
<name>A0A212LCV6_9HYPH</name>
<sequence length="116" mass="12195">MGAPKATLGYESRTAAISALRADGLSTAVIADRIGIEAKTVTALEASAARAKRPSQLPITVPSLGRSVLVPFQDYAALRPHAARRAVTVDQLIRDIIEIIARDDMVDAVLDDGATS</sequence>
<gene>
    <name evidence="1" type="ORF">KL86PLE_20082</name>
</gene>
<proteinExistence type="predicted"/>
<protein>
    <submittedName>
        <fullName evidence="1">Uncharacterized protein</fullName>
    </submittedName>
</protein>
<accession>A0A212LCV6</accession>